<proteinExistence type="predicted"/>
<sequence>MRRAITHALGDRDSIADIPRLHSSFPVHLHDEIISITIEPDRYSVRSTA</sequence>
<dbReference type="EMBL" id="HG792015">
    <property type="protein sequence ID" value="CDM27098.1"/>
    <property type="molecule type" value="Genomic_DNA"/>
</dbReference>
<evidence type="ECO:0000313" key="2">
    <source>
        <dbReference type="Proteomes" id="UP000030686"/>
    </source>
</evidence>
<accession>W6PS96</accession>
<keyword evidence="2" id="KW-1185">Reference proteome</keyword>
<dbReference type="AlphaFoldDB" id="W6PS96"/>
<dbReference type="Proteomes" id="UP000030686">
    <property type="component" value="Unassembled WGS sequence"/>
</dbReference>
<reference evidence="1" key="1">
    <citation type="journal article" date="2014" name="Nat. Commun.">
        <title>Multiple recent horizontal transfers of a large genomic region in cheese making fungi.</title>
        <authorList>
            <person name="Cheeseman K."/>
            <person name="Ropars J."/>
            <person name="Renault P."/>
            <person name="Dupont J."/>
            <person name="Gouzy J."/>
            <person name="Branca A."/>
            <person name="Abraham A.L."/>
            <person name="Ceppi M."/>
            <person name="Conseiller E."/>
            <person name="Debuchy R."/>
            <person name="Malagnac F."/>
            <person name="Goarin A."/>
            <person name="Silar P."/>
            <person name="Lacoste S."/>
            <person name="Sallet E."/>
            <person name="Bensimon A."/>
            <person name="Giraud T."/>
            <person name="Brygoo Y."/>
        </authorList>
    </citation>
    <scope>NUCLEOTIDE SEQUENCE [LARGE SCALE GENOMIC DNA]</scope>
    <source>
        <strain evidence="1">FM164</strain>
    </source>
</reference>
<protein>
    <submittedName>
        <fullName evidence="1">Genomic scaffold, ProqFM164S01</fullName>
    </submittedName>
</protein>
<evidence type="ECO:0000313" key="1">
    <source>
        <dbReference type="EMBL" id="CDM27098.1"/>
    </source>
</evidence>
<gene>
    <name evidence="1" type="ORF">PROQFM164_S01g000907</name>
</gene>
<name>W6PS96_PENRF</name>
<organism evidence="1 2">
    <name type="scientific">Penicillium roqueforti (strain FM164)</name>
    <dbReference type="NCBI Taxonomy" id="1365484"/>
    <lineage>
        <taxon>Eukaryota</taxon>
        <taxon>Fungi</taxon>
        <taxon>Dikarya</taxon>
        <taxon>Ascomycota</taxon>
        <taxon>Pezizomycotina</taxon>
        <taxon>Eurotiomycetes</taxon>
        <taxon>Eurotiomycetidae</taxon>
        <taxon>Eurotiales</taxon>
        <taxon>Aspergillaceae</taxon>
        <taxon>Penicillium</taxon>
    </lineage>
</organism>